<keyword evidence="2" id="KW-1185">Reference proteome</keyword>
<dbReference type="Proteomes" id="UP001168821">
    <property type="component" value="Unassembled WGS sequence"/>
</dbReference>
<protein>
    <submittedName>
        <fullName evidence="1">Uncharacterized protein</fullName>
    </submittedName>
</protein>
<accession>A0AA38MI42</accession>
<reference evidence="1" key="1">
    <citation type="journal article" date="2023" name="G3 (Bethesda)">
        <title>Whole genome assemblies of Zophobas morio and Tenebrio molitor.</title>
        <authorList>
            <person name="Kaur S."/>
            <person name="Stinson S.A."/>
            <person name="diCenzo G.C."/>
        </authorList>
    </citation>
    <scope>NUCLEOTIDE SEQUENCE</scope>
    <source>
        <strain evidence="1">QUZm001</strain>
    </source>
</reference>
<name>A0AA38MI42_9CUCU</name>
<proteinExistence type="predicted"/>
<gene>
    <name evidence="1" type="ORF">Zmor_016057</name>
</gene>
<dbReference type="EMBL" id="JALNTZ010000004">
    <property type="protein sequence ID" value="KAJ3657022.1"/>
    <property type="molecule type" value="Genomic_DNA"/>
</dbReference>
<evidence type="ECO:0000313" key="1">
    <source>
        <dbReference type="EMBL" id="KAJ3657022.1"/>
    </source>
</evidence>
<organism evidence="1 2">
    <name type="scientific">Zophobas morio</name>
    <dbReference type="NCBI Taxonomy" id="2755281"/>
    <lineage>
        <taxon>Eukaryota</taxon>
        <taxon>Metazoa</taxon>
        <taxon>Ecdysozoa</taxon>
        <taxon>Arthropoda</taxon>
        <taxon>Hexapoda</taxon>
        <taxon>Insecta</taxon>
        <taxon>Pterygota</taxon>
        <taxon>Neoptera</taxon>
        <taxon>Endopterygota</taxon>
        <taxon>Coleoptera</taxon>
        <taxon>Polyphaga</taxon>
        <taxon>Cucujiformia</taxon>
        <taxon>Tenebrionidae</taxon>
        <taxon>Zophobas</taxon>
    </lineage>
</organism>
<dbReference type="AlphaFoldDB" id="A0AA38MI42"/>
<comment type="caution">
    <text evidence="1">The sequence shown here is derived from an EMBL/GenBank/DDBJ whole genome shotgun (WGS) entry which is preliminary data.</text>
</comment>
<evidence type="ECO:0000313" key="2">
    <source>
        <dbReference type="Proteomes" id="UP001168821"/>
    </source>
</evidence>
<sequence>MSSRRCIRCRRPRSFILENVTVRSADNRSTFRQDYECATTRPHATMSKLIFWDERITIDYNYKCSKKYRNLWLKQVFIHGDDILEEITTRLPPAEVNSQNRHSMELTPPLDSPAFAAPWGEYVIMETEIYNGNTPLDDFTLLFDD</sequence>